<dbReference type="Gene3D" id="1.20.1280.50">
    <property type="match status" value="1"/>
</dbReference>
<evidence type="ECO:0000259" key="1">
    <source>
        <dbReference type="PROSITE" id="PS50181"/>
    </source>
</evidence>
<feature type="domain" description="F-box" evidence="1">
    <location>
        <begin position="5"/>
        <end position="42"/>
    </location>
</feature>
<dbReference type="Pfam" id="PF12937">
    <property type="entry name" value="F-box-like"/>
    <property type="match status" value="1"/>
</dbReference>
<dbReference type="Proteomes" id="UP000824998">
    <property type="component" value="Unassembled WGS sequence"/>
</dbReference>
<protein>
    <recommendedName>
        <fullName evidence="1">F-box domain-containing protein</fullName>
    </recommendedName>
</protein>
<keyword evidence="3" id="KW-1185">Reference proteome</keyword>
<dbReference type="EMBL" id="MU251363">
    <property type="protein sequence ID" value="KAG9238947.1"/>
    <property type="molecule type" value="Genomic_DNA"/>
</dbReference>
<dbReference type="PROSITE" id="PS50181">
    <property type="entry name" value="FBOX"/>
    <property type="match status" value="1"/>
</dbReference>
<dbReference type="SUPFAM" id="SSF81383">
    <property type="entry name" value="F-box domain"/>
    <property type="match status" value="1"/>
</dbReference>
<organism evidence="2 3">
    <name type="scientific">Amylocarpus encephaloides</name>
    <dbReference type="NCBI Taxonomy" id="45428"/>
    <lineage>
        <taxon>Eukaryota</taxon>
        <taxon>Fungi</taxon>
        <taxon>Dikarya</taxon>
        <taxon>Ascomycota</taxon>
        <taxon>Pezizomycotina</taxon>
        <taxon>Leotiomycetes</taxon>
        <taxon>Helotiales</taxon>
        <taxon>Helotiales incertae sedis</taxon>
        <taxon>Amylocarpus</taxon>
    </lineage>
</organism>
<dbReference type="InterPro" id="IPR036047">
    <property type="entry name" value="F-box-like_dom_sf"/>
</dbReference>
<sequence>MAVSSATIESLPNEILLSILSLFSTRILLSLAPVSRHFHNVILRVLRCRLIEAASDKDHKLILECYHPSAQFFTPYVFCDYISTPGLSHSAVTDWGADAKVGALGELSNLYSYFRPLNPGRAEPQHPAGSRWLALSPMGLVEKHEELVCQEIHLDSNELFSQLITTTNLVKLGPKPGVFMSAVTICEGLTRVWRNWLSERASCPRNPCEQLVKERDQKFLWSDSSRQVGMRMNVEKRKDVPEPVIQLRDEDPPVSYILQYEELAIKTSQLLLMMEHARDEEISHSGKAIIIGSWRLAWPLPRRPLPASYQ</sequence>
<dbReference type="OrthoDB" id="9981546at2759"/>
<dbReference type="InterPro" id="IPR001810">
    <property type="entry name" value="F-box_dom"/>
</dbReference>
<gene>
    <name evidence="2" type="ORF">BJ875DRAFT_274869</name>
</gene>
<evidence type="ECO:0000313" key="2">
    <source>
        <dbReference type="EMBL" id="KAG9238947.1"/>
    </source>
</evidence>
<dbReference type="AlphaFoldDB" id="A0A9P8C9Y5"/>
<name>A0A9P8C9Y5_9HELO</name>
<proteinExistence type="predicted"/>
<evidence type="ECO:0000313" key="3">
    <source>
        <dbReference type="Proteomes" id="UP000824998"/>
    </source>
</evidence>
<reference evidence="2" key="1">
    <citation type="journal article" date="2021" name="IMA Fungus">
        <title>Genomic characterization of three marine fungi, including Emericellopsis atlantica sp. nov. with signatures of a generalist lifestyle and marine biomass degradation.</title>
        <authorList>
            <person name="Hagestad O.C."/>
            <person name="Hou L."/>
            <person name="Andersen J.H."/>
            <person name="Hansen E.H."/>
            <person name="Altermark B."/>
            <person name="Li C."/>
            <person name="Kuhnert E."/>
            <person name="Cox R.J."/>
            <person name="Crous P.W."/>
            <person name="Spatafora J.W."/>
            <person name="Lail K."/>
            <person name="Amirebrahimi M."/>
            <person name="Lipzen A."/>
            <person name="Pangilinan J."/>
            <person name="Andreopoulos W."/>
            <person name="Hayes R.D."/>
            <person name="Ng V."/>
            <person name="Grigoriev I.V."/>
            <person name="Jackson S.A."/>
            <person name="Sutton T.D.S."/>
            <person name="Dobson A.D.W."/>
            <person name="Rama T."/>
        </authorList>
    </citation>
    <scope>NUCLEOTIDE SEQUENCE</scope>
    <source>
        <strain evidence="2">TRa018bII</strain>
    </source>
</reference>
<comment type="caution">
    <text evidence="2">The sequence shown here is derived from an EMBL/GenBank/DDBJ whole genome shotgun (WGS) entry which is preliminary data.</text>
</comment>
<accession>A0A9P8C9Y5</accession>